<sequence>MGACLVSLLAFIDSFLNAWGCVVMESAVIFMDTCLVSFLVFADCFLDVWACVVMESEAILFRKFIRFMLFDTL</sequence>
<evidence type="ECO:0000313" key="2">
    <source>
        <dbReference type="EMBL" id="KAG6422725.1"/>
    </source>
</evidence>
<keyword evidence="1" id="KW-0472">Membrane</keyword>
<keyword evidence="3" id="KW-1185">Reference proteome</keyword>
<dbReference type="Proteomes" id="UP000298416">
    <property type="component" value="Unassembled WGS sequence"/>
</dbReference>
<reference evidence="2" key="1">
    <citation type="submission" date="2018-01" db="EMBL/GenBank/DDBJ databases">
        <authorList>
            <person name="Mao J.F."/>
        </authorList>
    </citation>
    <scope>NUCLEOTIDE SEQUENCE</scope>
    <source>
        <strain evidence="2">Huo1</strain>
        <tissue evidence="2">Leaf</tissue>
    </source>
</reference>
<name>A0A8X8XZE7_SALSN</name>
<dbReference type="EMBL" id="PNBA02000005">
    <property type="protein sequence ID" value="KAG6422725.1"/>
    <property type="molecule type" value="Genomic_DNA"/>
</dbReference>
<keyword evidence="1" id="KW-0812">Transmembrane</keyword>
<reference evidence="2" key="2">
    <citation type="submission" date="2020-08" db="EMBL/GenBank/DDBJ databases">
        <title>Plant Genome Project.</title>
        <authorList>
            <person name="Zhang R.-G."/>
        </authorList>
    </citation>
    <scope>NUCLEOTIDE SEQUENCE</scope>
    <source>
        <strain evidence="2">Huo1</strain>
        <tissue evidence="2">Leaf</tissue>
    </source>
</reference>
<organism evidence="2">
    <name type="scientific">Salvia splendens</name>
    <name type="common">Scarlet sage</name>
    <dbReference type="NCBI Taxonomy" id="180675"/>
    <lineage>
        <taxon>Eukaryota</taxon>
        <taxon>Viridiplantae</taxon>
        <taxon>Streptophyta</taxon>
        <taxon>Embryophyta</taxon>
        <taxon>Tracheophyta</taxon>
        <taxon>Spermatophyta</taxon>
        <taxon>Magnoliopsida</taxon>
        <taxon>eudicotyledons</taxon>
        <taxon>Gunneridae</taxon>
        <taxon>Pentapetalae</taxon>
        <taxon>asterids</taxon>
        <taxon>lamiids</taxon>
        <taxon>Lamiales</taxon>
        <taxon>Lamiaceae</taxon>
        <taxon>Nepetoideae</taxon>
        <taxon>Mentheae</taxon>
        <taxon>Salviinae</taxon>
        <taxon>Salvia</taxon>
        <taxon>Salvia subgen. Calosphace</taxon>
        <taxon>core Calosphace</taxon>
    </lineage>
</organism>
<proteinExistence type="predicted"/>
<evidence type="ECO:0000313" key="3">
    <source>
        <dbReference type="Proteomes" id="UP000298416"/>
    </source>
</evidence>
<accession>A0A8X8XZE7</accession>
<protein>
    <submittedName>
        <fullName evidence="2">Uncharacterized protein</fullName>
    </submittedName>
</protein>
<feature type="transmembrane region" description="Helical" evidence="1">
    <location>
        <begin position="28"/>
        <end position="53"/>
    </location>
</feature>
<gene>
    <name evidence="2" type="ORF">SASPL_113105</name>
</gene>
<dbReference type="AlphaFoldDB" id="A0A8X8XZE7"/>
<keyword evidence="1" id="KW-1133">Transmembrane helix</keyword>
<evidence type="ECO:0000256" key="1">
    <source>
        <dbReference type="SAM" id="Phobius"/>
    </source>
</evidence>
<comment type="caution">
    <text evidence="2">The sequence shown here is derived from an EMBL/GenBank/DDBJ whole genome shotgun (WGS) entry which is preliminary data.</text>
</comment>